<keyword evidence="3" id="KW-1185">Reference proteome</keyword>
<accession>A0ABD6CV42</accession>
<dbReference type="Pfam" id="PF25207">
    <property type="entry name" value="DUF7837"/>
    <property type="match status" value="1"/>
</dbReference>
<dbReference type="AlphaFoldDB" id="A0ABD6CV42"/>
<name>A0ABD6CV42_9EURY</name>
<sequence>MTDDPTLGSCPKCGEGLAAAHVLVEYVKDGATVLWAEYPICDKVVNPQ</sequence>
<reference evidence="2 3" key="1">
    <citation type="journal article" date="2019" name="Int. J. Syst. Evol. Microbiol.">
        <title>The Global Catalogue of Microorganisms (GCM) 10K type strain sequencing project: providing services to taxonomists for standard genome sequencing and annotation.</title>
        <authorList>
            <consortium name="The Broad Institute Genomics Platform"/>
            <consortium name="The Broad Institute Genome Sequencing Center for Infectious Disease"/>
            <person name="Wu L."/>
            <person name="Ma J."/>
        </authorList>
    </citation>
    <scope>NUCLEOTIDE SEQUENCE [LARGE SCALE GENOMIC DNA]</scope>
    <source>
        <strain evidence="2 3">CGMCC 1.10594</strain>
    </source>
</reference>
<dbReference type="EMBL" id="JBHUDL010000005">
    <property type="protein sequence ID" value="MFD1632910.1"/>
    <property type="molecule type" value="Genomic_DNA"/>
</dbReference>
<protein>
    <recommendedName>
        <fullName evidence="1">DUF7837 domain-containing protein</fullName>
    </recommendedName>
</protein>
<dbReference type="RefSeq" id="WP_256406605.1">
    <property type="nucleotide sequence ID" value="NZ_CP187152.1"/>
</dbReference>
<evidence type="ECO:0000313" key="2">
    <source>
        <dbReference type="EMBL" id="MFD1632910.1"/>
    </source>
</evidence>
<dbReference type="InterPro" id="IPR057159">
    <property type="entry name" value="DUF7837"/>
</dbReference>
<evidence type="ECO:0000313" key="3">
    <source>
        <dbReference type="Proteomes" id="UP001597075"/>
    </source>
</evidence>
<proteinExistence type="predicted"/>
<gene>
    <name evidence="2" type="ORF">ACFSBJ_04050</name>
</gene>
<organism evidence="2 3">
    <name type="scientific">Haloplanus ruber</name>
    <dbReference type="NCBI Taxonomy" id="869892"/>
    <lineage>
        <taxon>Archaea</taxon>
        <taxon>Methanobacteriati</taxon>
        <taxon>Methanobacteriota</taxon>
        <taxon>Stenosarchaea group</taxon>
        <taxon>Halobacteria</taxon>
        <taxon>Halobacteriales</taxon>
        <taxon>Haloferacaceae</taxon>
        <taxon>Haloplanus</taxon>
    </lineage>
</organism>
<comment type="caution">
    <text evidence="2">The sequence shown here is derived from an EMBL/GenBank/DDBJ whole genome shotgun (WGS) entry which is preliminary data.</text>
</comment>
<feature type="domain" description="DUF7837" evidence="1">
    <location>
        <begin position="3"/>
        <end position="48"/>
    </location>
</feature>
<dbReference type="Proteomes" id="UP001597075">
    <property type="component" value="Unassembled WGS sequence"/>
</dbReference>
<evidence type="ECO:0000259" key="1">
    <source>
        <dbReference type="Pfam" id="PF25207"/>
    </source>
</evidence>